<evidence type="ECO:0000313" key="2">
    <source>
        <dbReference type="Proteomes" id="UP001556040"/>
    </source>
</evidence>
<name>A0ABV3Q627_9BACL</name>
<reference evidence="1 2" key="1">
    <citation type="journal article" date="1979" name="Int. J. Syst. Evol. Microbiol.">
        <title>Bacillus globisporus subsp. marinus subsp. nov.</title>
        <authorList>
            <person name="Liu H."/>
        </authorList>
    </citation>
    <scope>NUCLEOTIDE SEQUENCE [LARGE SCALE GENOMIC DNA]</scope>
    <source>
        <strain evidence="1 2">DSM 1297</strain>
    </source>
</reference>
<proteinExistence type="predicted"/>
<dbReference type="RefSeq" id="WP_367780288.1">
    <property type="nucleotide sequence ID" value="NZ_JBFMIA010000016.1"/>
</dbReference>
<keyword evidence="2" id="KW-1185">Reference proteome</keyword>
<dbReference type="EMBL" id="JBFMIA010000016">
    <property type="protein sequence ID" value="MEW9502800.1"/>
    <property type="molecule type" value="Genomic_DNA"/>
</dbReference>
<evidence type="ECO:0000313" key="1">
    <source>
        <dbReference type="EMBL" id="MEW9502800.1"/>
    </source>
</evidence>
<organism evidence="1 2">
    <name type="scientific">Jeotgalibacillus marinus</name>
    <dbReference type="NCBI Taxonomy" id="86667"/>
    <lineage>
        <taxon>Bacteria</taxon>
        <taxon>Bacillati</taxon>
        <taxon>Bacillota</taxon>
        <taxon>Bacilli</taxon>
        <taxon>Bacillales</taxon>
        <taxon>Caryophanaceae</taxon>
        <taxon>Jeotgalibacillus</taxon>
    </lineage>
</organism>
<accession>A0ABV3Q627</accession>
<protein>
    <submittedName>
        <fullName evidence="1">Uncharacterized protein</fullName>
    </submittedName>
</protein>
<dbReference type="Proteomes" id="UP001556040">
    <property type="component" value="Unassembled WGS sequence"/>
</dbReference>
<gene>
    <name evidence="1" type="ORF">AB1471_13475</name>
</gene>
<sequence>MDEEYNIARMLTRLGVELNDYMTSGKIDLGEVLNNLKEVGKISHEEYRQVRDIFKTS</sequence>
<comment type="caution">
    <text evidence="1">The sequence shown here is derived from an EMBL/GenBank/DDBJ whole genome shotgun (WGS) entry which is preliminary data.</text>
</comment>